<dbReference type="GO" id="GO:0016740">
    <property type="term" value="F:transferase activity"/>
    <property type="evidence" value="ECO:0007669"/>
    <property type="project" value="UniProtKB-KW"/>
</dbReference>
<dbReference type="SUPFAM" id="SSF53448">
    <property type="entry name" value="Nucleotide-diphospho-sugar transferases"/>
    <property type="match status" value="1"/>
</dbReference>
<feature type="domain" description="Glycosyltransferase 2-like" evidence="1">
    <location>
        <begin position="12"/>
        <end position="146"/>
    </location>
</feature>
<evidence type="ECO:0000313" key="3">
    <source>
        <dbReference type="Proteomes" id="UP000280960"/>
    </source>
</evidence>
<dbReference type="PANTHER" id="PTHR43630">
    <property type="entry name" value="POLY-BETA-1,6-N-ACETYL-D-GLUCOSAMINE SYNTHASE"/>
    <property type="match status" value="1"/>
</dbReference>
<organism evidence="2 3">
    <name type="scientific">Biomaibacter acetigenes</name>
    <dbReference type="NCBI Taxonomy" id="2316383"/>
    <lineage>
        <taxon>Bacteria</taxon>
        <taxon>Bacillati</taxon>
        <taxon>Bacillota</taxon>
        <taxon>Clostridia</taxon>
        <taxon>Thermosediminibacterales</taxon>
        <taxon>Tepidanaerobacteraceae</taxon>
        <taxon>Biomaibacter</taxon>
    </lineage>
</organism>
<dbReference type="AlphaFoldDB" id="A0A3G2R1D4"/>
<dbReference type="PANTHER" id="PTHR43630:SF2">
    <property type="entry name" value="GLYCOSYLTRANSFERASE"/>
    <property type="match status" value="1"/>
</dbReference>
<keyword evidence="3" id="KW-1185">Reference proteome</keyword>
<name>A0A3G2R1D4_9FIRM</name>
<accession>A0A3G2R1D4</accession>
<proteinExistence type="predicted"/>
<dbReference type="Pfam" id="PF00535">
    <property type="entry name" value="Glycos_transf_2"/>
    <property type="match status" value="1"/>
</dbReference>
<dbReference type="InterPro" id="IPR001173">
    <property type="entry name" value="Glyco_trans_2-like"/>
</dbReference>
<keyword evidence="2" id="KW-0808">Transferase</keyword>
<dbReference type="InterPro" id="IPR029044">
    <property type="entry name" value="Nucleotide-diphossugar_trans"/>
</dbReference>
<gene>
    <name evidence="2" type="ORF">D2962_00460</name>
</gene>
<dbReference type="Gene3D" id="3.90.550.10">
    <property type="entry name" value="Spore Coat Polysaccharide Biosynthesis Protein SpsA, Chain A"/>
    <property type="match status" value="1"/>
</dbReference>
<dbReference type="RefSeq" id="WP_120765222.1">
    <property type="nucleotide sequence ID" value="NZ_CP033169.1"/>
</dbReference>
<evidence type="ECO:0000313" key="2">
    <source>
        <dbReference type="EMBL" id="AYO29276.1"/>
    </source>
</evidence>
<evidence type="ECO:0000259" key="1">
    <source>
        <dbReference type="Pfam" id="PF00535"/>
    </source>
</evidence>
<dbReference type="Proteomes" id="UP000280960">
    <property type="component" value="Chromosome"/>
</dbReference>
<dbReference type="EMBL" id="CP033169">
    <property type="protein sequence ID" value="AYO29276.1"/>
    <property type="molecule type" value="Genomic_DNA"/>
</dbReference>
<reference evidence="2 3" key="1">
    <citation type="submission" date="2018-10" db="EMBL/GenBank/DDBJ databases">
        <authorList>
            <person name="Zhang X."/>
        </authorList>
    </citation>
    <scope>NUCLEOTIDE SEQUENCE [LARGE SCALE GENOMIC DNA]</scope>
    <source>
        <strain evidence="2 3">SK-G1</strain>
    </source>
</reference>
<sequence>MIEKINNTIVAMMPVRNEAGRYLEKVLEHLSKWVDKIVVLDDCSEDDTVKLARSFEKAVVYENERPLFAEDESALRSRLWNLTIKENPGWIAAIDADEIMEDRIIDEVRFLIDQDYYDAIYFRVFDFWASQTHYRKDGGWDPWAKFWPFMVRYKPDINYFWPRKEIHGGRFPSPCEGFAPYYSDIRLKHYGWANEKEHYNKFLFYRQKDLKLFGNIRPHTQSIMISPKPADLEEWKESRRLYFLKEEKD</sequence>
<dbReference type="KEGG" id="bacg:D2962_00460"/>
<protein>
    <submittedName>
        <fullName evidence="2">Glycosyltransferase</fullName>
    </submittedName>
</protein>